<feature type="transmembrane region" description="Helical" evidence="11">
    <location>
        <begin position="356"/>
        <end position="373"/>
    </location>
</feature>
<evidence type="ECO:0000313" key="13">
    <source>
        <dbReference type="EMBL" id="PQO34701.1"/>
    </source>
</evidence>
<dbReference type="PANTHER" id="PTHR11410:SF0">
    <property type="entry name" value="ATP SYNTHASE SUBUNIT A"/>
    <property type="match status" value="1"/>
</dbReference>
<dbReference type="EMBL" id="PUHY01000010">
    <property type="protein sequence ID" value="PQO34701.1"/>
    <property type="molecule type" value="Genomic_DNA"/>
</dbReference>
<evidence type="ECO:0000256" key="6">
    <source>
        <dbReference type="ARBA" id="ARBA00022781"/>
    </source>
</evidence>
<evidence type="ECO:0000256" key="1">
    <source>
        <dbReference type="ARBA" id="ARBA00004141"/>
    </source>
</evidence>
<dbReference type="Gene3D" id="1.20.120.220">
    <property type="entry name" value="ATP synthase, F0 complex, subunit A"/>
    <property type="match status" value="1"/>
</dbReference>
<keyword evidence="6 11" id="KW-0375">Hydrogen ion transport</keyword>
<protein>
    <recommendedName>
        <fullName evidence="11 12">ATP synthase subunit a</fullName>
    </recommendedName>
    <alternativeName>
        <fullName evidence="11">ATP synthase F0 sector subunit a</fullName>
    </alternativeName>
    <alternativeName>
        <fullName evidence="11">F-ATPase subunit 6</fullName>
    </alternativeName>
</protein>
<feature type="transmembrane region" description="Helical" evidence="11">
    <location>
        <begin position="173"/>
        <end position="192"/>
    </location>
</feature>
<evidence type="ECO:0000313" key="14">
    <source>
        <dbReference type="Proteomes" id="UP000238322"/>
    </source>
</evidence>
<reference evidence="13 14" key="1">
    <citation type="submission" date="2018-02" db="EMBL/GenBank/DDBJ databases">
        <title>Comparative genomes isolates from brazilian mangrove.</title>
        <authorList>
            <person name="Araujo J.E."/>
            <person name="Taketani R.G."/>
            <person name="Silva M.C.P."/>
            <person name="Loureco M.V."/>
            <person name="Andreote F.D."/>
        </authorList>
    </citation>
    <scope>NUCLEOTIDE SEQUENCE [LARGE SCALE GENOMIC DNA]</scope>
    <source>
        <strain evidence="13 14">Hex-1 MGV</strain>
    </source>
</reference>
<keyword evidence="11" id="KW-1003">Cell membrane</keyword>
<evidence type="ECO:0000256" key="10">
    <source>
        <dbReference type="ARBA" id="ARBA00023310"/>
    </source>
</evidence>
<dbReference type="NCBIfam" id="TIGR01131">
    <property type="entry name" value="ATP_synt_6_or_A"/>
    <property type="match status" value="1"/>
</dbReference>
<evidence type="ECO:0000256" key="5">
    <source>
        <dbReference type="ARBA" id="ARBA00022692"/>
    </source>
</evidence>
<feature type="transmembrane region" description="Helical" evidence="11">
    <location>
        <begin position="327"/>
        <end position="349"/>
    </location>
</feature>
<evidence type="ECO:0000256" key="9">
    <source>
        <dbReference type="ARBA" id="ARBA00023136"/>
    </source>
</evidence>
<evidence type="ECO:0000256" key="2">
    <source>
        <dbReference type="ARBA" id="ARBA00006810"/>
    </source>
</evidence>
<evidence type="ECO:0000256" key="7">
    <source>
        <dbReference type="ARBA" id="ARBA00022989"/>
    </source>
</evidence>
<sequence length="403" mass="44749">MAANEVLLHIKDSFYFEVPKWLWPKNHETVQDFPDVWVRLDPQFQEWQAEQVFHELSSEEAEGLPSEHDFLHNYEHWKHEEGNHGKPIQRYLAELAAPKEEGGEGLAWAKSGQDIASGITADQYKSSKEANWSPEKIDGYNHALSGKILIPQPPGTKLRNLYEKESGFGVTKFMLIEVFVAVIIAVVFIAYSRRIANGKLPKGTLWNLLDVFITFIRDQVAKANIHHGADKFVATLWSLFFFVLGCNLFGLLPWMGSPTGSISVTITLAVAVLFIGMIAGAKEFGPVGVWKNLVPSMDLPFILAIFIIPMMFVIEVMGMLIKHAVLGVRLLANMVAGHVVLLAVMGLAIAVQDQGYLLALPVMVIVLAGSILLSCLELFVAFLQAYVFALLAALFINAETHSH</sequence>
<evidence type="ECO:0000256" key="4">
    <source>
        <dbReference type="ARBA" id="ARBA00022547"/>
    </source>
</evidence>
<dbReference type="RefSeq" id="WP_105330431.1">
    <property type="nucleotide sequence ID" value="NZ_PUHY01000010.1"/>
</dbReference>
<comment type="similarity">
    <text evidence="2 11 12">Belongs to the ATPase A chain family.</text>
</comment>
<comment type="subcellular location">
    <subcellularLocation>
        <location evidence="11 12">Cell membrane</location>
        <topology evidence="11 12">Multi-pass membrane protein</topology>
    </subcellularLocation>
    <subcellularLocation>
        <location evidence="1">Membrane</location>
        <topology evidence="1">Multi-pass membrane protein</topology>
    </subcellularLocation>
</comment>
<keyword evidence="3 11" id="KW-0813">Transport</keyword>
<feature type="transmembrane region" description="Helical" evidence="11">
    <location>
        <begin position="379"/>
        <end position="398"/>
    </location>
</feature>
<comment type="caution">
    <text evidence="13">The sequence shown here is derived from an EMBL/GenBank/DDBJ whole genome shotgun (WGS) entry which is preliminary data.</text>
</comment>
<dbReference type="SUPFAM" id="SSF81336">
    <property type="entry name" value="F1F0 ATP synthase subunit A"/>
    <property type="match status" value="1"/>
</dbReference>
<dbReference type="PRINTS" id="PR00123">
    <property type="entry name" value="ATPASEA"/>
</dbReference>
<keyword evidence="8 11" id="KW-0406">Ion transport</keyword>
<feature type="transmembrane region" description="Helical" evidence="11">
    <location>
        <begin position="232"/>
        <end position="255"/>
    </location>
</feature>
<dbReference type="HAMAP" id="MF_01393">
    <property type="entry name" value="ATP_synth_a_bact"/>
    <property type="match status" value="1"/>
</dbReference>
<keyword evidence="9 11" id="KW-0472">Membrane</keyword>
<keyword evidence="7 11" id="KW-1133">Transmembrane helix</keyword>
<dbReference type="PANTHER" id="PTHR11410">
    <property type="entry name" value="ATP SYNTHASE SUBUNIT A"/>
    <property type="match status" value="1"/>
</dbReference>
<dbReference type="CDD" id="cd00310">
    <property type="entry name" value="ATP-synt_Fo_a_6"/>
    <property type="match status" value="1"/>
</dbReference>
<dbReference type="InterPro" id="IPR045083">
    <property type="entry name" value="ATP_synth_F0_asu_bact/mt"/>
</dbReference>
<name>A0A2S8FR94_9BACT</name>
<dbReference type="OrthoDB" id="9809130at2"/>
<dbReference type="AlphaFoldDB" id="A0A2S8FR94"/>
<keyword evidence="10 11" id="KW-0066">ATP synthesis</keyword>
<dbReference type="GO" id="GO:0045259">
    <property type="term" value="C:proton-transporting ATP synthase complex"/>
    <property type="evidence" value="ECO:0007669"/>
    <property type="project" value="UniProtKB-KW"/>
</dbReference>
<comment type="function">
    <text evidence="11 12">Key component of the proton channel; it plays a direct role in the translocation of protons across the membrane.</text>
</comment>
<evidence type="ECO:0000256" key="8">
    <source>
        <dbReference type="ARBA" id="ARBA00023065"/>
    </source>
</evidence>
<accession>A0A2S8FR94</accession>
<keyword evidence="4 11" id="KW-0138">CF(0)</keyword>
<evidence type="ECO:0000256" key="3">
    <source>
        <dbReference type="ARBA" id="ARBA00022448"/>
    </source>
</evidence>
<dbReference type="Proteomes" id="UP000238322">
    <property type="component" value="Unassembled WGS sequence"/>
</dbReference>
<gene>
    <name evidence="11 13" type="primary">atpB</name>
    <name evidence="13" type="ORF">C5Y83_14450</name>
</gene>
<dbReference type="GO" id="GO:0046933">
    <property type="term" value="F:proton-transporting ATP synthase activity, rotational mechanism"/>
    <property type="evidence" value="ECO:0007669"/>
    <property type="project" value="UniProtKB-UniRule"/>
</dbReference>
<dbReference type="InterPro" id="IPR000568">
    <property type="entry name" value="ATP_synth_F0_asu"/>
</dbReference>
<dbReference type="InterPro" id="IPR035908">
    <property type="entry name" value="F0_ATP_A_sf"/>
</dbReference>
<evidence type="ECO:0000256" key="11">
    <source>
        <dbReference type="HAMAP-Rule" id="MF_01393"/>
    </source>
</evidence>
<dbReference type="GO" id="GO:0005886">
    <property type="term" value="C:plasma membrane"/>
    <property type="evidence" value="ECO:0007669"/>
    <property type="project" value="UniProtKB-SubCell"/>
</dbReference>
<keyword evidence="5 11" id="KW-0812">Transmembrane</keyword>
<evidence type="ECO:0000256" key="12">
    <source>
        <dbReference type="RuleBase" id="RU000483"/>
    </source>
</evidence>
<dbReference type="Pfam" id="PF00119">
    <property type="entry name" value="ATP-synt_A"/>
    <property type="match status" value="1"/>
</dbReference>
<feature type="transmembrane region" description="Helical" evidence="11">
    <location>
        <begin position="301"/>
        <end position="321"/>
    </location>
</feature>
<proteinExistence type="inferred from homology"/>
<organism evidence="13 14">
    <name type="scientific">Blastopirellula marina</name>
    <dbReference type="NCBI Taxonomy" id="124"/>
    <lineage>
        <taxon>Bacteria</taxon>
        <taxon>Pseudomonadati</taxon>
        <taxon>Planctomycetota</taxon>
        <taxon>Planctomycetia</taxon>
        <taxon>Pirellulales</taxon>
        <taxon>Pirellulaceae</taxon>
        <taxon>Blastopirellula</taxon>
    </lineage>
</organism>
<feature type="transmembrane region" description="Helical" evidence="11">
    <location>
        <begin position="261"/>
        <end position="281"/>
    </location>
</feature>